<feature type="region of interest" description="Disordered" evidence="1">
    <location>
        <begin position="21"/>
        <end position="60"/>
    </location>
</feature>
<evidence type="ECO:0000256" key="1">
    <source>
        <dbReference type="SAM" id="MobiDB-lite"/>
    </source>
</evidence>
<evidence type="ECO:0008006" key="4">
    <source>
        <dbReference type="Google" id="ProtNLM"/>
    </source>
</evidence>
<comment type="caution">
    <text evidence="2">The sequence shown here is derived from an EMBL/GenBank/DDBJ whole genome shotgun (WGS) entry which is preliminary data.</text>
</comment>
<name>A0ABQ7GVK0_DUNSA</name>
<dbReference type="Proteomes" id="UP000815325">
    <property type="component" value="Unassembled WGS sequence"/>
</dbReference>
<keyword evidence="3" id="KW-1185">Reference proteome</keyword>
<organism evidence="2 3">
    <name type="scientific">Dunaliella salina</name>
    <name type="common">Green alga</name>
    <name type="synonym">Protococcus salinus</name>
    <dbReference type="NCBI Taxonomy" id="3046"/>
    <lineage>
        <taxon>Eukaryota</taxon>
        <taxon>Viridiplantae</taxon>
        <taxon>Chlorophyta</taxon>
        <taxon>core chlorophytes</taxon>
        <taxon>Chlorophyceae</taxon>
        <taxon>CS clade</taxon>
        <taxon>Chlamydomonadales</taxon>
        <taxon>Dunaliellaceae</taxon>
        <taxon>Dunaliella</taxon>
    </lineage>
</organism>
<gene>
    <name evidence="2" type="ORF">DUNSADRAFT_2469</name>
</gene>
<accession>A0ABQ7GVK0</accession>
<reference evidence="2" key="1">
    <citation type="submission" date="2017-08" db="EMBL/GenBank/DDBJ databases">
        <authorList>
            <person name="Polle J.E."/>
            <person name="Barry K."/>
            <person name="Cushman J."/>
            <person name="Schmutz J."/>
            <person name="Tran D."/>
            <person name="Hathwaick L.T."/>
            <person name="Yim W.C."/>
            <person name="Jenkins J."/>
            <person name="Mckie-Krisberg Z.M."/>
            <person name="Prochnik S."/>
            <person name="Lindquist E."/>
            <person name="Dockter R.B."/>
            <person name="Adam C."/>
            <person name="Molina H."/>
            <person name="Bunkerborg J."/>
            <person name="Jin E."/>
            <person name="Buchheim M."/>
            <person name="Magnuson J."/>
        </authorList>
    </citation>
    <scope>NUCLEOTIDE SEQUENCE</scope>
    <source>
        <strain evidence="2">CCAP 19/18</strain>
    </source>
</reference>
<feature type="compositionally biased region" description="Basic and acidic residues" evidence="1">
    <location>
        <begin position="49"/>
        <end position="60"/>
    </location>
</feature>
<evidence type="ECO:0000313" key="3">
    <source>
        <dbReference type="Proteomes" id="UP000815325"/>
    </source>
</evidence>
<evidence type="ECO:0000313" key="2">
    <source>
        <dbReference type="EMBL" id="KAF5838634.1"/>
    </source>
</evidence>
<feature type="compositionally biased region" description="Polar residues" evidence="1">
    <location>
        <begin position="21"/>
        <end position="40"/>
    </location>
</feature>
<sequence length="92" mass="10155">MGLGALGTGWLVLSRRLQSGGANNSIQDSRAGTSGATSSFAEGGPTVEAEAKPVDENEEEVRRMARELRDFDIMMADKEERARVEEWRNRSR</sequence>
<protein>
    <recommendedName>
        <fullName evidence="4">Encoded protein</fullName>
    </recommendedName>
</protein>
<dbReference type="EMBL" id="MU069571">
    <property type="protein sequence ID" value="KAF5838634.1"/>
    <property type="molecule type" value="Genomic_DNA"/>
</dbReference>
<proteinExistence type="predicted"/>